<organism evidence="1 2">
    <name type="scientific">Liparis tanakae</name>
    <name type="common">Tanaka's snailfish</name>
    <dbReference type="NCBI Taxonomy" id="230148"/>
    <lineage>
        <taxon>Eukaryota</taxon>
        <taxon>Metazoa</taxon>
        <taxon>Chordata</taxon>
        <taxon>Craniata</taxon>
        <taxon>Vertebrata</taxon>
        <taxon>Euteleostomi</taxon>
        <taxon>Actinopterygii</taxon>
        <taxon>Neopterygii</taxon>
        <taxon>Teleostei</taxon>
        <taxon>Neoteleostei</taxon>
        <taxon>Acanthomorphata</taxon>
        <taxon>Eupercaria</taxon>
        <taxon>Perciformes</taxon>
        <taxon>Cottioidei</taxon>
        <taxon>Cottales</taxon>
        <taxon>Liparidae</taxon>
        <taxon>Liparis</taxon>
    </lineage>
</organism>
<gene>
    <name evidence="1" type="ORF">EYF80_037426</name>
</gene>
<dbReference type="Proteomes" id="UP000314294">
    <property type="component" value="Unassembled WGS sequence"/>
</dbReference>
<proteinExistence type="predicted"/>
<accession>A0A4Z2GHH0</accession>
<evidence type="ECO:0000313" key="1">
    <source>
        <dbReference type="EMBL" id="TNN52343.1"/>
    </source>
</evidence>
<name>A0A4Z2GHH0_9TELE</name>
<reference evidence="1 2" key="1">
    <citation type="submission" date="2019-03" db="EMBL/GenBank/DDBJ databases">
        <title>First draft genome of Liparis tanakae, snailfish: a comprehensive survey of snailfish specific genes.</title>
        <authorList>
            <person name="Kim W."/>
            <person name="Song I."/>
            <person name="Jeong J.-H."/>
            <person name="Kim D."/>
            <person name="Kim S."/>
            <person name="Ryu S."/>
            <person name="Song J.Y."/>
            <person name="Lee S.K."/>
        </authorList>
    </citation>
    <scope>NUCLEOTIDE SEQUENCE [LARGE SCALE GENOMIC DNA]</scope>
    <source>
        <tissue evidence="1">Muscle</tissue>
    </source>
</reference>
<evidence type="ECO:0000313" key="2">
    <source>
        <dbReference type="Proteomes" id="UP000314294"/>
    </source>
</evidence>
<comment type="caution">
    <text evidence="1">The sequence shown here is derived from an EMBL/GenBank/DDBJ whole genome shotgun (WGS) entry which is preliminary data.</text>
</comment>
<dbReference type="EMBL" id="SRLO01000550">
    <property type="protein sequence ID" value="TNN52343.1"/>
    <property type="molecule type" value="Genomic_DNA"/>
</dbReference>
<sequence length="61" mass="6960">MPEFCTWFTIATVNHVVNTHPSTSPSPPSLHQIHQLHQLIMLSAHQHHQESLVTPQSWKGE</sequence>
<dbReference type="AlphaFoldDB" id="A0A4Z2GHH0"/>
<keyword evidence="2" id="KW-1185">Reference proteome</keyword>
<protein>
    <submittedName>
        <fullName evidence="1">Uncharacterized protein</fullName>
    </submittedName>
</protein>